<protein>
    <submittedName>
        <fullName evidence="1">Uncharacterized protein</fullName>
    </submittedName>
</protein>
<keyword evidence="2" id="KW-1185">Reference proteome</keyword>
<organism evidence="1 2">
    <name type="scientific">Homarus americanus</name>
    <name type="common">American lobster</name>
    <dbReference type="NCBI Taxonomy" id="6706"/>
    <lineage>
        <taxon>Eukaryota</taxon>
        <taxon>Metazoa</taxon>
        <taxon>Ecdysozoa</taxon>
        <taxon>Arthropoda</taxon>
        <taxon>Crustacea</taxon>
        <taxon>Multicrustacea</taxon>
        <taxon>Malacostraca</taxon>
        <taxon>Eumalacostraca</taxon>
        <taxon>Eucarida</taxon>
        <taxon>Decapoda</taxon>
        <taxon>Pleocyemata</taxon>
        <taxon>Astacidea</taxon>
        <taxon>Nephropoidea</taxon>
        <taxon>Nephropidae</taxon>
        <taxon>Homarus</taxon>
    </lineage>
</organism>
<feature type="non-terminal residue" evidence="1">
    <location>
        <position position="1"/>
    </location>
</feature>
<dbReference type="Proteomes" id="UP000747542">
    <property type="component" value="Unassembled WGS sequence"/>
</dbReference>
<name>A0A8J5NBB3_HOMAM</name>
<feature type="non-terminal residue" evidence="1">
    <location>
        <position position="92"/>
    </location>
</feature>
<proteinExistence type="predicted"/>
<dbReference type="EMBL" id="JAHLQT010003394">
    <property type="protein sequence ID" value="KAG7176467.1"/>
    <property type="molecule type" value="Genomic_DNA"/>
</dbReference>
<evidence type="ECO:0000313" key="1">
    <source>
        <dbReference type="EMBL" id="KAG7176467.1"/>
    </source>
</evidence>
<evidence type="ECO:0000313" key="2">
    <source>
        <dbReference type="Proteomes" id="UP000747542"/>
    </source>
</evidence>
<accession>A0A8J5NBB3</accession>
<dbReference type="AlphaFoldDB" id="A0A8J5NBB3"/>
<gene>
    <name evidence="1" type="ORF">Hamer_G025181</name>
</gene>
<comment type="caution">
    <text evidence="1">The sequence shown here is derived from an EMBL/GenBank/DDBJ whole genome shotgun (WGS) entry which is preliminary data.</text>
</comment>
<sequence>CGGLQPRVTSTIPEVWRLTTTCYLHNSNSVAAYNHVSPPQYQKCGGLQPLWRPTTTCYLHNTSSVAAYNHVLPPQYQQCGGLQPCVASTIPT</sequence>
<reference evidence="1" key="1">
    <citation type="journal article" date="2021" name="Sci. Adv.">
        <title>The American lobster genome reveals insights on longevity, neural, and immune adaptations.</title>
        <authorList>
            <person name="Polinski J.M."/>
            <person name="Zimin A.V."/>
            <person name="Clark K.F."/>
            <person name="Kohn A.B."/>
            <person name="Sadowski N."/>
            <person name="Timp W."/>
            <person name="Ptitsyn A."/>
            <person name="Khanna P."/>
            <person name="Romanova D.Y."/>
            <person name="Williams P."/>
            <person name="Greenwood S.J."/>
            <person name="Moroz L.L."/>
            <person name="Walt D.R."/>
            <person name="Bodnar A.G."/>
        </authorList>
    </citation>
    <scope>NUCLEOTIDE SEQUENCE</scope>
    <source>
        <strain evidence="1">GMGI-L3</strain>
    </source>
</reference>